<evidence type="ECO:0000313" key="1">
    <source>
        <dbReference type="EMBL" id="KAK1940034.1"/>
    </source>
</evidence>
<organism evidence="1 2">
    <name type="scientific">Phytophthora citrophthora</name>
    <dbReference type="NCBI Taxonomy" id="4793"/>
    <lineage>
        <taxon>Eukaryota</taxon>
        <taxon>Sar</taxon>
        <taxon>Stramenopiles</taxon>
        <taxon>Oomycota</taxon>
        <taxon>Peronosporomycetes</taxon>
        <taxon>Peronosporales</taxon>
        <taxon>Peronosporaceae</taxon>
        <taxon>Phytophthora</taxon>
    </lineage>
</organism>
<name>A0AAD9GJZ0_9STRA</name>
<protein>
    <recommendedName>
        <fullName evidence="3">FLYWCH-type domain-containing protein</fullName>
    </recommendedName>
</protein>
<comment type="caution">
    <text evidence="1">The sequence shown here is derived from an EMBL/GenBank/DDBJ whole genome shotgun (WGS) entry which is preliminary data.</text>
</comment>
<dbReference type="AlphaFoldDB" id="A0AAD9GJZ0"/>
<dbReference type="EMBL" id="JASMQC010000015">
    <property type="protein sequence ID" value="KAK1940034.1"/>
    <property type="molecule type" value="Genomic_DNA"/>
</dbReference>
<gene>
    <name evidence="1" type="ORF">P3T76_008357</name>
</gene>
<proteinExistence type="predicted"/>
<accession>A0AAD9GJZ0</accession>
<sequence>MRSKGCKAKLHFKRKENEYEFEGEHSCERGQRNVLPPGLDVSEDMKEAADAMALTRMDLTAERVWEQLRADFYPDTLMLVQYGLTREQVIRRVHQTRRSHFGADLHGVVEEPPVLLVPGTNLPFFQFFRSYMNGSTFERLVGWAHPALMKLLKYKRTTLFLDETFRCVPTYNYAYVCVEYMEKQVDRLY</sequence>
<dbReference type="Proteomes" id="UP001259832">
    <property type="component" value="Unassembled WGS sequence"/>
</dbReference>
<keyword evidence="2" id="KW-1185">Reference proteome</keyword>
<reference evidence="1" key="1">
    <citation type="submission" date="2023-08" db="EMBL/GenBank/DDBJ databases">
        <title>Reference Genome Resource for the Citrus Pathogen Phytophthora citrophthora.</title>
        <authorList>
            <person name="Moller H."/>
            <person name="Coetzee B."/>
            <person name="Rose L.J."/>
            <person name="Van Niekerk J.M."/>
        </authorList>
    </citation>
    <scope>NUCLEOTIDE SEQUENCE</scope>
    <source>
        <strain evidence="1">STE-U-9442</strain>
    </source>
</reference>
<evidence type="ECO:0008006" key="3">
    <source>
        <dbReference type="Google" id="ProtNLM"/>
    </source>
</evidence>
<evidence type="ECO:0000313" key="2">
    <source>
        <dbReference type="Proteomes" id="UP001259832"/>
    </source>
</evidence>